<accession>A0A8J2ZMZ4</accession>
<evidence type="ECO:0000313" key="2">
    <source>
        <dbReference type="Proteomes" id="UP000617145"/>
    </source>
</evidence>
<dbReference type="AlphaFoldDB" id="A0A8J2ZMZ4"/>
<dbReference type="Gene3D" id="3.30.450.20">
    <property type="entry name" value="PAS domain"/>
    <property type="match status" value="1"/>
</dbReference>
<protein>
    <submittedName>
        <fullName evidence="1">Uncharacterized protein</fullName>
    </submittedName>
</protein>
<reference evidence="1" key="2">
    <citation type="submission" date="2020-09" db="EMBL/GenBank/DDBJ databases">
        <authorList>
            <person name="Sun Q."/>
            <person name="Zhou Y."/>
        </authorList>
    </citation>
    <scope>NUCLEOTIDE SEQUENCE</scope>
    <source>
        <strain evidence="1">CGMCC 1.15762</strain>
    </source>
</reference>
<dbReference type="Proteomes" id="UP000617145">
    <property type="component" value="Unassembled WGS sequence"/>
</dbReference>
<reference evidence="1" key="1">
    <citation type="journal article" date="2014" name="Int. J. Syst. Evol. Microbiol.">
        <title>Complete genome sequence of Corynebacterium casei LMG S-19264T (=DSM 44701T), isolated from a smear-ripened cheese.</title>
        <authorList>
            <consortium name="US DOE Joint Genome Institute (JGI-PGF)"/>
            <person name="Walter F."/>
            <person name="Albersmeier A."/>
            <person name="Kalinowski J."/>
            <person name="Ruckert C."/>
        </authorList>
    </citation>
    <scope>NUCLEOTIDE SEQUENCE</scope>
    <source>
        <strain evidence="1">CGMCC 1.15762</strain>
    </source>
</reference>
<dbReference type="RefSeq" id="WP_188791513.1">
    <property type="nucleotide sequence ID" value="NZ_BMJV01000007.1"/>
</dbReference>
<dbReference type="EMBL" id="BMJV01000007">
    <property type="protein sequence ID" value="GGG81859.1"/>
    <property type="molecule type" value="Genomic_DNA"/>
</dbReference>
<proteinExistence type="predicted"/>
<sequence>MVLSSRVHELERDLLPTGETVQHVSERLKASCEELQAPNEELQGSKEELHAVNEGLVTVSAEHEHKIGELSSLTTETETLLDILAIGPIVVDSDMKVTQFRQRVAQRFSFEPHDVNRHLKVMGPRLDFIDLTESVSDVIETGNPISVLGHDGEDIAVKVHPVLEGGHRRHLGAFVIVRPSWWGAEAVSGLPHGRVWSEAAGSATPSGERAIPRRAGRLVHKGAQQRPRLCRRHPRRMFSAGNKVSSLSRVARLHLPSVHGPE</sequence>
<name>A0A8J2ZMZ4_9RHOB</name>
<comment type="caution">
    <text evidence="1">The sequence shown here is derived from an EMBL/GenBank/DDBJ whole genome shotgun (WGS) entry which is preliminary data.</text>
</comment>
<keyword evidence="2" id="KW-1185">Reference proteome</keyword>
<gene>
    <name evidence="1" type="ORF">GCM10011415_34350</name>
</gene>
<organism evidence="1 2">
    <name type="scientific">Salipiger pallidus</name>
    <dbReference type="NCBI Taxonomy" id="1775170"/>
    <lineage>
        <taxon>Bacteria</taxon>
        <taxon>Pseudomonadati</taxon>
        <taxon>Pseudomonadota</taxon>
        <taxon>Alphaproteobacteria</taxon>
        <taxon>Rhodobacterales</taxon>
        <taxon>Roseobacteraceae</taxon>
        <taxon>Salipiger</taxon>
    </lineage>
</organism>
<evidence type="ECO:0000313" key="1">
    <source>
        <dbReference type="EMBL" id="GGG81859.1"/>
    </source>
</evidence>